<sequence length="583" mass="63320">MSKPAQPREAEDTSVTAIPSTHGEGLLVETLLGVAASLNRSGDFESLLANILHGARAVMRCAACSISLPDAASGDLLIHSTQRDWKKEGAWRLPKGQGIAGRVFESREAVNTSDAAKHPEHYRRTGQDAGLATQALLTIPLLDGEHCRGVMQAMNPEDREHFGTEDMRIFMAFGALVSVTLGRREAEEQAKARAVEEAERKVEMELARQVQETFLPEPRATHGPLRMQAYLEQATGIGGDCYFFHSPNPHLLLAGVGDVTGKGSSAALDMARLTTQIALTASQCVPEKFSAWLATLNNTLYQAMHAGDNAAALTVLLFDLKHRRVQASAFAQAPPLFRSRENGTWQEIACPRQPFFGQRRLTECKVASMALGSGTHWLAQSDGILEAVIKDGSELGREGLLGILNDAAWHESTDIETLVTKWRALLKDGARDDATLLLLMDATPPPASVFEAACTPESIRDARKFCESWLDFAGFDKNAKVQILVGCDEVLTNILKHAYGIDQPPGPITCTAAMEPAKLRFTIKHRGRGISQEEAAAQAHSGAREEGGMGLALVRRVFTHVHFHAAASTREESEITLEKELVG</sequence>
<accession>A0A366HRZ9</accession>
<evidence type="ECO:0000259" key="2">
    <source>
        <dbReference type="SMART" id="SM00065"/>
    </source>
</evidence>
<name>A0A366HRZ9_9BACT</name>
<dbReference type="EMBL" id="QNRR01000002">
    <property type="protein sequence ID" value="RBP45704.1"/>
    <property type="molecule type" value="Genomic_DNA"/>
</dbReference>
<dbReference type="AlphaFoldDB" id="A0A366HRZ9"/>
<dbReference type="Pfam" id="PF07228">
    <property type="entry name" value="SpoIIE"/>
    <property type="match status" value="1"/>
</dbReference>
<dbReference type="InterPro" id="IPR029016">
    <property type="entry name" value="GAF-like_dom_sf"/>
</dbReference>
<proteinExistence type="predicted"/>
<dbReference type="Pfam" id="PF13581">
    <property type="entry name" value="HATPase_c_2"/>
    <property type="match status" value="1"/>
</dbReference>
<dbReference type="SMART" id="SM00331">
    <property type="entry name" value="PP2C_SIG"/>
    <property type="match status" value="1"/>
</dbReference>
<evidence type="ECO:0000259" key="3">
    <source>
        <dbReference type="SMART" id="SM00331"/>
    </source>
</evidence>
<dbReference type="PANTHER" id="PTHR43156:SF2">
    <property type="entry name" value="STAGE II SPORULATION PROTEIN E"/>
    <property type="match status" value="1"/>
</dbReference>
<dbReference type="OrthoDB" id="311592at2"/>
<organism evidence="4 5">
    <name type="scientific">Roseimicrobium gellanilyticum</name>
    <dbReference type="NCBI Taxonomy" id="748857"/>
    <lineage>
        <taxon>Bacteria</taxon>
        <taxon>Pseudomonadati</taxon>
        <taxon>Verrucomicrobiota</taxon>
        <taxon>Verrucomicrobiia</taxon>
        <taxon>Verrucomicrobiales</taxon>
        <taxon>Verrucomicrobiaceae</taxon>
        <taxon>Roseimicrobium</taxon>
    </lineage>
</organism>
<evidence type="ECO:0000313" key="5">
    <source>
        <dbReference type="Proteomes" id="UP000253426"/>
    </source>
</evidence>
<comment type="caution">
    <text evidence="4">The sequence shown here is derived from an EMBL/GenBank/DDBJ whole genome shotgun (WGS) entry which is preliminary data.</text>
</comment>
<dbReference type="InterPro" id="IPR003594">
    <property type="entry name" value="HATPase_dom"/>
</dbReference>
<dbReference type="CDD" id="cd16936">
    <property type="entry name" value="HATPase_RsbW-like"/>
    <property type="match status" value="1"/>
</dbReference>
<evidence type="ECO:0000256" key="1">
    <source>
        <dbReference type="ARBA" id="ARBA00022801"/>
    </source>
</evidence>
<dbReference type="InterPro" id="IPR036890">
    <property type="entry name" value="HATPase_C_sf"/>
</dbReference>
<dbReference type="Pfam" id="PF01590">
    <property type="entry name" value="GAF"/>
    <property type="match status" value="1"/>
</dbReference>
<feature type="domain" description="PPM-type phosphatase" evidence="3">
    <location>
        <begin position="222"/>
        <end position="441"/>
    </location>
</feature>
<dbReference type="RefSeq" id="WP_113957282.1">
    <property type="nucleotide sequence ID" value="NZ_QNRR01000002.1"/>
</dbReference>
<dbReference type="InterPro" id="IPR052016">
    <property type="entry name" value="Bact_Sigma-Reg"/>
</dbReference>
<dbReference type="Proteomes" id="UP000253426">
    <property type="component" value="Unassembled WGS sequence"/>
</dbReference>
<dbReference type="SUPFAM" id="SSF55781">
    <property type="entry name" value="GAF domain-like"/>
    <property type="match status" value="1"/>
</dbReference>
<dbReference type="SUPFAM" id="SSF55874">
    <property type="entry name" value="ATPase domain of HSP90 chaperone/DNA topoisomerase II/histidine kinase"/>
    <property type="match status" value="1"/>
</dbReference>
<dbReference type="InterPro" id="IPR001932">
    <property type="entry name" value="PPM-type_phosphatase-like_dom"/>
</dbReference>
<dbReference type="InterPro" id="IPR003018">
    <property type="entry name" value="GAF"/>
</dbReference>
<dbReference type="PANTHER" id="PTHR43156">
    <property type="entry name" value="STAGE II SPORULATION PROTEIN E-RELATED"/>
    <property type="match status" value="1"/>
</dbReference>
<protein>
    <submittedName>
        <fullName evidence="4">Serine phosphatase RsbU (Regulator of sigma subunit)</fullName>
    </submittedName>
</protein>
<keyword evidence="5" id="KW-1185">Reference proteome</keyword>
<feature type="domain" description="GAF" evidence="2">
    <location>
        <begin position="43"/>
        <end position="191"/>
    </location>
</feature>
<dbReference type="SMART" id="SM00065">
    <property type="entry name" value="GAF"/>
    <property type="match status" value="1"/>
</dbReference>
<dbReference type="InterPro" id="IPR036457">
    <property type="entry name" value="PPM-type-like_dom_sf"/>
</dbReference>
<dbReference type="Gene3D" id="3.60.40.10">
    <property type="entry name" value="PPM-type phosphatase domain"/>
    <property type="match status" value="1"/>
</dbReference>
<evidence type="ECO:0000313" key="4">
    <source>
        <dbReference type="EMBL" id="RBP45704.1"/>
    </source>
</evidence>
<gene>
    <name evidence="4" type="ORF">DES53_10286</name>
</gene>
<dbReference type="Gene3D" id="3.30.565.10">
    <property type="entry name" value="Histidine kinase-like ATPase, C-terminal domain"/>
    <property type="match status" value="1"/>
</dbReference>
<reference evidence="4 5" key="1">
    <citation type="submission" date="2018-06" db="EMBL/GenBank/DDBJ databases">
        <title>Genomic Encyclopedia of Type Strains, Phase IV (KMG-IV): sequencing the most valuable type-strain genomes for metagenomic binning, comparative biology and taxonomic classification.</title>
        <authorList>
            <person name="Goeker M."/>
        </authorList>
    </citation>
    <scope>NUCLEOTIDE SEQUENCE [LARGE SCALE GENOMIC DNA]</scope>
    <source>
        <strain evidence="4 5">DSM 25532</strain>
    </source>
</reference>
<dbReference type="GO" id="GO:0016791">
    <property type="term" value="F:phosphatase activity"/>
    <property type="evidence" value="ECO:0007669"/>
    <property type="project" value="TreeGrafter"/>
</dbReference>
<keyword evidence="1" id="KW-0378">Hydrolase</keyword>
<dbReference type="Gene3D" id="3.30.450.40">
    <property type="match status" value="1"/>
</dbReference>